<evidence type="ECO:0000256" key="8">
    <source>
        <dbReference type="ARBA" id="ARBA00022927"/>
    </source>
</evidence>
<comment type="similarity">
    <text evidence="2 12">Belongs to the type III secretion exporter family.</text>
</comment>
<dbReference type="GO" id="GO:0009306">
    <property type="term" value="P:protein secretion"/>
    <property type="evidence" value="ECO:0007669"/>
    <property type="project" value="InterPro"/>
</dbReference>
<proteinExistence type="inferred from homology"/>
<dbReference type="InterPro" id="IPR029025">
    <property type="entry name" value="T3SS_substrate_exporter_C"/>
</dbReference>
<keyword evidence="7 12" id="KW-1005">Bacterial flagellum biogenesis</keyword>
<evidence type="ECO:0000256" key="9">
    <source>
        <dbReference type="ARBA" id="ARBA00022989"/>
    </source>
</evidence>
<dbReference type="Gene3D" id="3.40.1690.10">
    <property type="entry name" value="secretion proteins EscU"/>
    <property type="match status" value="1"/>
</dbReference>
<name>A0A8A0RNC1_9FIRM</name>
<evidence type="ECO:0000256" key="7">
    <source>
        <dbReference type="ARBA" id="ARBA00022795"/>
    </source>
</evidence>
<dbReference type="RefSeq" id="WP_206707233.1">
    <property type="nucleotide sequence ID" value="NZ_CP059066.1"/>
</dbReference>
<dbReference type="FunFam" id="3.40.1690.10:FF:000001">
    <property type="entry name" value="Flagellar biosynthetic protein FlhB"/>
    <property type="match status" value="1"/>
</dbReference>
<dbReference type="Gene3D" id="6.10.250.2080">
    <property type="match status" value="1"/>
</dbReference>
<keyword evidence="11 12" id="KW-1006">Bacterial flagellum protein export</keyword>
<evidence type="ECO:0000256" key="5">
    <source>
        <dbReference type="ARBA" id="ARBA00022475"/>
    </source>
</evidence>
<evidence type="ECO:0000256" key="4">
    <source>
        <dbReference type="ARBA" id="ARBA00022448"/>
    </source>
</evidence>
<evidence type="ECO:0000256" key="12">
    <source>
        <dbReference type="RuleBase" id="RU364091"/>
    </source>
</evidence>
<feature type="transmembrane region" description="Helical" evidence="12">
    <location>
        <begin position="41"/>
        <end position="58"/>
    </location>
</feature>
<dbReference type="SUPFAM" id="SSF160544">
    <property type="entry name" value="EscU C-terminal domain-like"/>
    <property type="match status" value="1"/>
</dbReference>
<keyword evidence="8 12" id="KW-0653">Protein transport</keyword>
<keyword evidence="9 12" id="KW-1133">Transmembrane helix</keyword>
<evidence type="ECO:0000256" key="6">
    <source>
        <dbReference type="ARBA" id="ARBA00022692"/>
    </source>
</evidence>
<organism evidence="13 14">
    <name type="scientific">Koleobacter methoxysyntrophicus</name>
    <dbReference type="NCBI Taxonomy" id="2751313"/>
    <lineage>
        <taxon>Bacteria</taxon>
        <taxon>Bacillati</taxon>
        <taxon>Bacillota</taxon>
        <taxon>Clostridia</taxon>
        <taxon>Koleobacterales</taxon>
        <taxon>Koleobacteraceae</taxon>
        <taxon>Koleobacter</taxon>
    </lineage>
</organism>
<dbReference type="KEGG" id="kme:H0A61_02282"/>
<keyword evidence="10 12" id="KW-0472">Membrane</keyword>
<evidence type="ECO:0000313" key="13">
    <source>
        <dbReference type="EMBL" id="QSQ09901.1"/>
    </source>
</evidence>
<evidence type="ECO:0000256" key="2">
    <source>
        <dbReference type="ARBA" id="ARBA00010690"/>
    </source>
</evidence>
<dbReference type="PRINTS" id="PR00950">
    <property type="entry name" value="TYPE3IMSPROT"/>
</dbReference>
<keyword evidence="6 12" id="KW-0812">Transmembrane</keyword>
<accession>A0A8A0RNC1</accession>
<dbReference type="GO" id="GO:0044780">
    <property type="term" value="P:bacterial-type flagellum assembly"/>
    <property type="evidence" value="ECO:0007669"/>
    <property type="project" value="InterPro"/>
</dbReference>
<dbReference type="PANTHER" id="PTHR30531">
    <property type="entry name" value="FLAGELLAR BIOSYNTHETIC PROTEIN FLHB"/>
    <property type="match status" value="1"/>
</dbReference>
<dbReference type="Pfam" id="PF01312">
    <property type="entry name" value="Bac_export_2"/>
    <property type="match status" value="1"/>
</dbReference>
<dbReference type="InterPro" id="IPR006135">
    <property type="entry name" value="T3SS_substrate_exporter"/>
</dbReference>
<comment type="function">
    <text evidence="12">Required for formation of the rod structure in the basal body of the flagellar apparatus. Together with FliI and FliH, may constitute the export apparatus of flagellin.</text>
</comment>
<keyword evidence="14" id="KW-1185">Reference proteome</keyword>
<keyword evidence="13" id="KW-0282">Flagellum</keyword>
<dbReference type="Proteomes" id="UP000662904">
    <property type="component" value="Chromosome"/>
</dbReference>
<keyword evidence="4 12" id="KW-0813">Transport</keyword>
<evidence type="ECO:0000313" key="14">
    <source>
        <dbReference type="Proteomes" id="UP000662904"/>
    </source>
</evidence>
<dbReference type="AlphaFoldDB" id="A0A8A0RNC1"/>
<dbReference type="GO" id="GO:0005886">
    <property type="term" value="C:plasma membrane"/>
    <property type="evidence" value="ECO:0007669"/>
    <property type="project" value="UniProtKB-SubCell"/>
</dbReference>
<dbReference type="EMBL" id="CP059066">
    <property type="protein sequence ID" value="QSQ09901.1"/>
    <property type="molecule type" value="Genomic_DNA"/>
</dbReference>
<comment type="subcellular location">
    <subcellularLocation>
        <location evidence="1">Cell membrane</location>
        <topology evidence="1">Multi-pass membrane protein</topology>
    </subcellularLocation>
</comment>
<keyword evidence="13" id="KW-0969">Cilium</keyword>
<sequence length="365" mass="41873">MKLENFKMNLQLFAQEKTEKATPRRRQEARKKGQVVKSRELNSAVILLMMTIVLRYTLPRKVTDFISFSKSIFIDYTVKNDLYSPVNLISFSKVILLQFTFFLLPIIGTAFIAGLIVNYIQVGFVFTTDSISFRLDRLNPVEGFKRIFSKRALVELLKSFVKIFVVTYVVYSVLKNQVKAIPILTDMDIRASIAYIGNLVFDVVVKSGIAILILSILDYLYQWWEYEQNLRMSKEDIKEEFKQTEGNPQIKSRIKQVQRQMAMRRMMQEIPKADVVITNPIHLAVAIKYDSEKHHAPVVVAKGANIIAEKIKEIAKLNNIIILENKPLAQILYKDVDIGEAIPESLYHAVAEVLAFVYSLKQQGG</sequence>
<evidence type="ECO:0000256" key="3">
    <source>
        <dbReference type="ARBA" id="ARBA00021622"/>
    </source>
</evidence>
<gene>
    <name evidence="13" type="primary">flhB_2</name>
    <name evidence="12" type="synonym">flhB</name>
    <name evidence="13" type="ORF">H0A61_02282</name>
</gene>
<evidence type="ECO:0000256" key="11">
    <source>
        <dbReference type="ARBA" id="ARBA00023225"/>
    </source>
</evidence>
<protein>
    <recommendedName>
        <fullName evidence="3 12">Flagellar biosynthetic protein FlhB</fullName>
    </recommendedName>
</protein>
<feature type="transmembrane region" description="Helical" evidence="12">
    <location>
        <begin position="156"/>
        <end position="174"/>
    </location>
</feature>
<keyword evidence="5 12" id="KW-1003">Cell membrane</keyword>
<keyword evidence="13" id="KW-0966">Cell projection</keyword>
<evidence type="ECO:0000256" key="10">
    <source>
        <dbReference type="ARBA" id="ARBA00023136"/>
    </source>
</evidence>
<dbReference type="PANTHER" id="PTHR30531:SF12">
    <property type="entry name" value="FLAGELLAR BIOSYNTHETIC PROTEIN FLHB"/>
    <property type="match status" value="1"/>
</dbReference>
<dbReference type="InterPro" id="IPR006136">
    <property type="entry name" value="FlhB"/>
</dbReference>
<feature type="transmembrane region" description="Helical" evidence="12">
    <location>
        <begin position="95"/>
        <end position="120"/>
    </location>
</feature>
<feature type="transmembrane region" description="Helical" evidence="12">
    <location>
        <begin position="194"/>
        <end position="221"/>
    </location>
</feature>
<evidence type="ECO:0000256" key="1">
    <source>
        <dbReference type="ARBA" id="ARBA00004651"/>
    </source>
</evidence>
<reference evidence="13" key="1">
    <citation type="submission" date="2020-07" db="EMBL/GenBank/DDBJ databases">
        <title>Koleobacter methoxysyntrophicus gen. nov., sp. nov., a novel anaerobic bacterium isolated from deep subsurface oil field and proposal of Koleobacterales ord. nov. in the phylum Firmicutes.</title>
        <authorList>
            <person name="Sakamoto S."/>
            <person name="Tamaki H."/>
        </authorList>
    </citation>
    <scope>NUCLEOTIDE SEQUENCE</scope>
    <source>
        <strain evidence="13">NRmbB1</strain>
    </source>
</reference>
<dbReference type="NCBIfam" id="TIGR00328">
    <property type="entry name" value="flhB"/>
    <property type="match status" value="1"/>
</dbReference>